<evidence type="ECO:0000256" key="9">
    <source>
        <dbReference type="ARBA" id="ARBA00022833"/>
    </source>
</evidence>
<dbReference type="SUPFAM" id="SSF54211">
    <property type="entry name" value="Ribosomal protein S5 domain 2-like"/>
    <property type="match status" value="2"/>
</dbReference>
<comment type="function">
    <text evidence="2 12">Catalyzes the hydrolysis of UDP-3-O-myristoyl-N-acetylglucosamine to form UDP-3-O-myristoylglucosamine and acetate, the committed step in lipid A biosynthesis.</text>
</comment>
<feature type="active site" description="Proton donor" evidence="12">
    <location>
        <position position="290"/>
    </location>
</feature>
<dbReference type="AlphaFoldDB" id="K5Y9L6"/>
<keyword evidence="6 12" id="KW-0441">Lipid A biosynthesis</keyword>
<dbReference type="GO" id="GO:0016020">
    <property type="term" value="C:membrane"/>
    <property type="evidence" value="ECO:0007669"/>
    <property type="project" value="GOC"/>
</dbReference>
<dbReference type="PANTHER" id="PTHR33694">
    <property type="entry name" value="UDP-3-O-ACYL-N-ACETYLGLUCOSAMINE DEACETYLASE 1, MITOCHONDRIAL-RELATED"/>
    <property type="match status" value="1"/>
</dbReference>
<evidence type="ECO:0000256" key="11">
    <source>
        <dbReference type="ARBA" id="ARBA00024535"/>
    </source>
</evidence>
<evidence type="ECO:0000256" key="6">
    <source>
        <dbReference type="ARBA" id="ARBA00022556"/>
    </source>
</evidence>
<sequence>MNKHEKTKQRTLKASISLTGKGLHTGLPVTITLRPAVENYGYVFRRIDLPDAPTIKCHAENVVSTDRSTTLSSNGVTVSTVEHCMAALYACGIDNCLIDINNSELPILDGSSAEYVHKIKQVNTIRQTADREYFTPKNILEYSDGYARLTLIPDNQFSIELDINFKSPILGKQYVQLNSLSEFADKFSPCRTFVFIKEIQELLQRGLIKGGCLNNAIVIYDEQIKQEELNAIADTMSVERQSAEKLGYILSRPLLFPNEPAGHKLLDLIGDLALTGHFINGKIIAHCPGHRVNNMFARTLIHEITA</sequence>
<dbReference type="HOGENOM" id="CLU_046528_1_0_10"/>
<comment type="cofactor">
    <cofactor evidence="1 12">
        <name>Zn(2+)</name>
        <dbReference type="ChEBI" id="CHEBI:29105"/>
    </cofactor>
</comment>
<evidence type="ECO:0000256" key="3">
    <source>
        <dbReference type="ARBA" id="ARBA00005002"/>
    </source>
</evidence>
<accession>K5Y9L6</accession>
<dbReference type="PATRIC" id="fig|999419.3.peg.1933"/>
<dbReference type="GO" id="GO:0009245">
    <property type="term" value="P:lipid A biosynthetic process"/>
    <property type="evidence" value="ECO:0007669"/>
    <property type="project" value="UniProtKB-UniRule"/>
</dbReference>
<evidence type="ECO:0000256" key="4">
    <source>
        <dbReference type="ARBA" id="ARBA00012745"/>
    </source>
</evidence>
<dbReference type="UniPathway" id="UPA00359">
    <property type="reaction ID" value="UER00478"/>
</dbReference>
<evidence type="ECO:0000256" key="1">
    <source>
        <dbReference type="ARBA" id="ARBA00001947"/>
    </source>
</evidence>
<dbReference type="Proteomes" id="UP000001218">
    <property type="component" value="Unassembled WGS sequence"/>
</dbReference>
<evidence type="ECO:0000313" key="14">
    <source>
        <dbReference type="Proteomes" id="UP000001218"/>
    </source>
</evidence>
<dbReference type="NCBIfam" id="TIGR00325">
    <property type="entry name" value="lpxC"/>
    <property type="match status" value="1"/>
</dbReference>
<protein>
    <recommendedName>
        <fullName evidence="4 12">UDP-3-O-acyl-N-acetylglucosamine deacetylase</fullName>
        <shortName evidence="12">UDP-3-O-acyl-GlcNAc deacetylase</shortName>
        <ecNumber evidence="4 12">3.5.1.108</ecNumber>
    </recommendedName>
    <alternativeName>
        <fullName evidence="12">UDP-3-O-[R-3-hydroxymyristoyl]-N-acetylglucosamine deacetylase</fullName>
    </alternativeName>
</protein>
<dbReference type="eggNOG" id="COG0774">
    <property type="taxonomic scope" value="Bacteria"/>
</dbReference>
<comment type="caution">
    <text evidence="13">The sequence shown here is derived from an EMBL/GenBank/DDBJ whole genome shotgun (WGS) entry which is preliminary data.</text>
</comment>
<dbReference type="Gene3D" id="3.30.1700.10">
    <property type="entry name" value="lpxc deacetylase, domain 2"/>
    <property type="match status" value="1"/>
</dbReference>
<feature type="binding site" evidence="12">
    <location>
        <position position="83"/>
    </location>
    <ligand>
        <name>Zn(2+)</name>
        <dbReference type="ChEBI" id="CHEBI:29105"/>
    </ligand>
</feature>
<dbReference type="InterPro" id="IPR004463">
    <property type="entry name" value="UDP-acyl_GlcNac_deAcase"/>
</dbReference>
<proteinExistence type="inferred from homology"/>
<evidence type="ECO:0000256" key="2">
    <source>
        <dbReference type="ARBA" id="ARBA00002923"/>
    </source>
</evidence>
<dbReference type="Gene3D" id="3.30.230.20">
    <property type="entry name" value="lpxc deacetylase, domain 1"/>
    <property type="match status" value="1"/>
</dbReference>
<gene>
    <name evidence="12" type="primary">lpxC</name>
    <name evidence="13" type="ORF">HMPREF1077_01887</name>
</gene>
<dbReference type="Pfam" id="PF03331">
    <property type="entry name" value="LpxC"/>
    <property type="match status" value="2"/>
</dbReference>
<keyword evidence="9 12" id="KW-0862">Zinc</keyword>
<reference evidence="13 14" key="1">
    <citation type="submission" date="2012-02" db="EMBL/GenBank/DDBJ databases">
        <title>The Genome Sequence of Parabacteroides johnsonii CL02T12C29.</title>
        <authorList>
            <consortium name="The Broad Institute Genome Sequencing Platform"/>
            <person name="Earl A."/>
            <person name="Ward D."/>
            <person name="Feldgarden M."/>
            <person name="Gevers D."/>
            <person name="Zitomersky N.L."/>
            <person name="Coyne M.J."/>
            <person name="Comstock L.E."/>
            <person name="Young S.K."/>
            <person name="Zeng Q."/>
            <person name="Gargeya S."/>
            <person name="Fitzgerald M."/>
            <person name="Haas B."/>
            <person name="Abouelleil A."/>
            <person name="Alvarado L."/>
            <person name="Arachchi H.M."/>
            <person name="Berlin A."/>
            <person name="Chapman S.B."/>
            <person name="Gearin G."/>
            <person name="Goldberg J."/>
            <person name="Griggs A."/>
            <person name="Gujja S."/>
            <person name="Hansen M."/>
            <person name="Heiman D."/>
            <person name="Howarth C."/>
            <person name="Larimer J."/>
            <person name="Lui A."/>
            <person name="MacDonald P.J.P."/>
            <person name="McCowen C."/>
            <person name="Montmayeur A."/>
            <person name="Murphy C."/>
            <person name="Neiman D."/>
            <person name="Pearson M."/>
            <person name="Priest M."/>
            <person name="Roberts A."/>
            <person name="Saif S."/>
            <person name="Shea T."/>
            <person name="Sisk P."/>
            <person name="Stolte C."/>
            <person name="Sykes S."/>
            <person name="Wortman J."/>
            <person name="Nusbaum C."/>
            <person name="Birren B."/>
        </authorList>
    </citation>
    <scope>NUCLEOTIDE SEQUENCE [LARGE SCALE GENOMIC DNA]</scope>
    <source>
        <strain evidence="13 14">CL02T12C29</strain>
    </source>
</reference>
<evidence type="ECO:0000256" key="12">
    <source>
        <dbReference type="HAMAP-Rule" id="MF_00388"/>
    </source>
</evidence>
<feature type="binding site" evidence="12">
    <location>
        <position position="263"/>
    </location>
    <ligand>
        <name>Zn(2+)</name>
        <dbReference type="ChEBI" id="CHEBI:29105"/>
    </ligand>
</feature>
<comment type="similarity">
    <text evidence="12">Belongs to the LpxC family.</text>
</comment>
<keyword evidence="5 12" id="KW-0444">Lipid biosynthesis</keyword>
<name>K5Y9L6_9BACT</name>
<evidence type="ECO:0000313" key="13">
    <source>
        <dbReference type="EMBL" id="EKN09977.1"/>
    </source>
</evidence>
<dbReference type="InterPro" id="IPR015870">
    <property type="entry name" value="UDP-acyl_N-AcGlcN_deAcase_N"/>
</dbReference>
<organism evidence="13 14">
    <name type="scientific">Parabacteroides johnsonii CL02T12C29</name>
    <dbReference type="NCBI Taxonomy" id="999419"/>
    <lineage>
        <taxon>Bacteria</taxon>
        <taxon>Pseudomonadati</taxon>
        <taxon>Bacteroidota</taxon>
        <taxon>Bacteroidia</taxon>
        <taxon>Bacteroidales</taxon>
        <taxon>Tannerellaceae</taxon>
        <taxon>Parabacteroides</taxon>
    </lineage>
</organism>
<comment type="pathway">
    <text evidence="3 12">Glycolipid biosynthesis; lipid IV(A) biosynthesis; lipid IV(A) from (3R)-3-hydroxytetradecanoyl-[acyl-carrier-protein] and UDP-N-acetyl-alpha-D-glucosamine: step 2/6.</text>
</comment>
<dbReference type="EMBL" id="AGZP01000017">
    <property type="protein sequence ID" value="EKN09977.1"/>
    <property type="molecule type" value="Genomic_DNA"/>
</dbReference>
<dbReference type="GO" id="GO:0046872">
    <property type="term" value="F:metal ion binding"/>
    <property type="evidence" value="ECO:0007669"/>
    <property type="project" value="UniProtKB-KW"/>
</dbReference>
<dbReference type="RefSeq" id="WP_008156469.1">
    <property type="nucleotide sequence ID" value="NZ_JH976466.1"/>
</dbReference>
<keyword evidence="7 12" id="KW-0479">Metal-binding</keyword>
<keyword evidence="8 12" id="KW-0378">Hydrolase</keyword>
<keyword evidence="10 12" id="KW-0443">Lipid metabolism</keyword>
<dbReference type="EC" id="3.5.1.108" evidence="4 12"/>
<dbReference type="HAMAP" id="MF_00388">
    <property type="entry name" value="LpxC"/>
    <property type="match status" value="1"/>
</dbReference>
<evidence type="ECO:0000256" key="8">
    <source>
        <dbReference type="ARBA" id="ARBA00022801"/>
    </source>
</evidence>
<dbReference type="InterPro" id="IPR011334">
    <property type="entry name" value="UDP-acyl_GlcNac_deAcase_C"/>
</dbReference>
<evidence type="ECO:0000256" key="5">
    <source>
        <dbReference type="ARBA" id="ARBA00022516"/>
    </source>
</evidence>
<dbReference type="PANTHER" id="PTHR33694:SF1">
    <property type="entry name" value="UDP-3-O-ACYL-N-ACETYLGLUCOSAMINE DEACETYLASE 1, MITOCHONDRIAL-RELATED"/>
    <property type="match status" value="1"/>
</dbReference>
<dbReference type="OrthoDB" id="9772788at2"/>
<evidence type="ECO:0000256" key="7">
    <source>
        <dbReference type="ARBA" id="ARBA00022723"/>
    </source>
</evidence>
<feature type="binding site" evidence="12">
    <location>
        <position position="267"/>
    </location>
    <ligand>
        <name>Zn(2+)</name>
        <dbReference type="ChEBI" id="CHEBI:29105"/>
    </ligand>
</feature>
<dbReference type="GO" id="GO:0103117">
    <property type="term" value="F:UDP-3-O-acyl-N-acetylglucosamine deacetylase activity"/>
    <property type="evidence" value="ECO:0007669"/>
    <property type="project" value="UniProtKB-UniRule"/>
</dbReference>
<evidence type="ECO:0000256" key="10">
    <source>
        <dbReference type="ARBA" id="ARBA00023098"/>
    </source>
</evidence>
<comment type="catalytic activity">
    <reaction evidence="11 12">
        <text>a UDP-3-O-[(3R)-3-hydroxyacyl]-N-acetyl-alpha-D-glucosamine + H2O = a UDP-3-O-[(3R)-3-hydroxyacyl]-alpha-D-glucosamine + acetate</text>
        <dbReference type="Rhea" id="RHEA:67816"/>
        <dbReference type="ChEBI" id="CHEBI:15377"/>
        <dbReference type="ChEBI" id="CHEBI:30089"/>
        <dbReference type="ChEBI" id="CHEBI:137740"/>
        <dbReference type="ChEBI" id="CHEBI:173225"/>
        <dbReference type="EC" id="3.5.1.108"/>
    </reaction>
</comment>
<dbReference type="InterPro" id="IPR020568">
    <property type="entry name" value="Ribosomal_Su5_D2-typ_SF"/>
</dbReference>